<proteinExistence type="predicted"/>
<dbReference type="EMBL" id="KB007890">
    <property type="protein sequence ID" value="ELR22090.1"/>
    <property type="molecule type" value="Genomic_DNA"/>
</dbReference>
<dbReference type="OrthoDB" id="4062651at2759"/>
<dbReference type="GeneID" id="14923014"/>
<dbReference type="PANTHER" id="PTHR24416">
    <property type="entry name" value="TYROSINE-PROTEIN KINASE RECEPTOR"/>
    <property type="match status" value="1"/>
</dbReference>
<feature type="region of interest" description="Disordered" evidence="4">
    <location>
        <begin position="844"/>
        <end position="888"/>
    </location>
</feature>
<dbReference type="InterPro" id="IPR000719">
    <property type="entry name" value="Prot_kinase_dom"/>
</dbReference>
<dbReference type="Pfam" id="PF07714">
    <property type="entry name" value="PK_Tyr_Ser-Thr"/>
    <property type="match status" value="1"/>
</dbReference>
<dbReference type="STRING" id="1257118.L8HA88"/>
<dbReference type="AlphaFoldDB" id="L8HA88"/>
<feature type="binding site" evidence="3">
    <location>
        <position position="386"/>
    </location>
    <ligand>
        <name>ATP</name>
        <dbReference type="ChEBI" id="CHEBI:30616"/>
    </ligand>
</feature>
<feature type="compositionally biased region" description="Acidic residues" evidence="4">
    <location>
        <begin position="706"/>
        <end position="723"/>
    </location>
</feature>
<comment type="catalytic activity">
    <reaction evidence="2">
        <text>L-tyrosyl-[protein] + ATP = O-phospho-L-tyrosyl-[protein] + ADP + H(+)</text>
        <dbReference type="Rhea" id="RHEA:10596"/>
        <dbReference type="Rhea" id="RHEA-COMP:10136"/>
        <dbReference type="Rhea" id="RHEA-COMP:20101"/>
        <dbReference type="ChEBI" id="CHEBI:15378"/>
        <dbReference type="ChEBI" id="CHEBI:30616"/>
        <dbReference type="ChEBI" id="CHEBI:46858"/>
        <dbReference type="ChEBI" id="CHEBI:61978"/>
        <dbReference type="ChEBI" id="CHEBI:456216"/>
        <dbReference type="EC" id="2.7.10.1"/>
    </reaction>
</comment>
<keyword evidence="7" id="KW-1185">Reference proteome</keyword>
<dbReference type="RefSeq" id="XP_004348548.1">
    <property type="nucleotide sequence ID" value="XM_004348498.1"/>
</dbReference>
<reference evidence="6 7" key="1">
    <citation type="journal article" date="2013" name="Genome Biol.">
        <title>Genome of Acanthamoeba castellanii highlights extensive lateral gene transfer and early evolution of tyrosine kinase signaling.</title>
        <authorList>
            <person name="Clarke M."/>
            <person name="Lohan A.J."/>
            <person name="Liu B."/>
            <person name="Lagkouvardos I."/>
            <person name="Roy S."/>
            <person name="Zafar N."/>
            <person name="Bertelli C."/>
            <person name="Schilde C."/>
            <person name="Kianianmomeni A."/>
            <person name="Burglin T.R."/>
            <person name="Frech C."/>
            <person name="Turcotte B."/>
            <person name="Kopec K.O."/>
            <person name="Synnott J.M."/>
            <person name="Choo C."/>
            <person name="Paponov I."/>
            <person name="Finkler A."/>
            <person name="Soon Heng Tan C."/>
            <person name="Hutchins A.P."/>
            <person name="Weinmeier T."/>
            <person name="Rattei T."/>
            <person name="Chu J.S."/>
            <person name="Gimenez G."/>
            <person name="Irimia M."/>
            <person name="Rigden D.J."/>
            <person name="Fitzpatrick D.A."/>
            <person name="Lorenzo-Morales J."/>
            <person name="Bateman A."/>
            <person name="Chiu C.H."/>
            <person name="Tang P."/>
            <person name="Hegemann P."/>
            <person name="Fromm H."/>
            <person name="Raoult D."/>
            <person name="Greub G."/>
            <person name="Miranda-Saavedra D."/>
            <person name="Chen N."/>
            <person name="Nash P."/>
            <person name="Ginger M.L."/>
            <person name="Horn M."/>
            <person name="Schaap P."/>
            <person name="Caler L."/>
            <person name="Loftus B."/>
        </authorList>
    </citation>
    <scope>NUCLEOTIDE SEQUENCE [LARGE SCALE GENOMIC DNA]</scope>
    <source>
        <strain evidence="6 7">Neff</strain>
    </source>
</reference>
<name>L8HA88_ACACF</name>
<feature type="compositionally biased region" description="Low complexity" evidence="4">
    <location>
        <begin position="769"/>
        <end position="779"/>
    </location>
</feature>
<evidence type="ECO:0000256" key="3">
    <source>
        <dbReference type="PROSITE-ProRule" id="PRU10141"/>
    </source>
</evidence>
<feature type="region of interest" description="Disordered" evidence="4">
    <location>
        <begin position="270"/>
        <end position="290"/>
    </location>
</feature>
<dbReference type="PROSITE" id="PS50011">
    <property type="entry name" value="PROTEIN_KINASE_DOM"/>
    <property type="match status" value="1"/>
</dbReference>
<evidence type="ECO:0000313" key="6">
    <source>
        <dbReference type="EMBL" id="ELR22090.1"/>
    </source>
</evidence>
<organism evidence="6 7">
    <name type="scientific">Acanthamoeba castellanii (strain ATCC 30010 / Neff)</name>
    <dbReference type="NCBI Taxonomy" id="1257118"/>
    <lineage>
        <taxon>Eukaryota</taxon>
        <taxon>Amoebozoa</taxon>
        <taxon>Discosea</taxon>
        <taxon>Longamoebia</taxon>
        <taxon>Centramoebida</taxon>
        <taxon>Acanthamoebidae</taxon>
        <taxon>Acanthamoeba</taxon>
    </lineage>
</organism>
<evidence type="ECO:0000256" key="2">
    <source>
        <dbReference type="ARBA" id="ARBA00051243"/>
    </source>
</evidence>
<evidence type="ECO:0000259" key="5">
    <source>
        <dbReference type="PROSITE" id="PS50011"/>
    </source>
</evidence>
<dbReference type="GO" id="GO:0005886">
    <property type="term" value="C:plasma membrane"/>
    <property type="evidence" value="ECO:0007669"/>
    <property type="project" value="TreeGrafter"/>
</dbReference>
<dbReference type="SUPFAM" id="SSF63829">
    <property type="entry name" value="Calcium-dependent phosphotriesterase"/>
    <property type="match status" value="1"/>
</dbReference>
<dbReference type="CDD" id="cd13999">
    <property type="entry name" value="STKc_MAP3K-like"/>
    <property type="match status" value="1"/>
</dbReference>
<dbReference type="Gene3D" id="3.30.200.20">
    <property type="entry name" value="Phosphorylase Kinase, domain 1"/>
    <property type="match status" value="1"/>
</dbReference>
<evidence type="ECO:0000313" key="7">
    <source>
        <dbReference type="Proteomes" id="UP000011083"/>
    </source>
</evidence>
<feature type="compositionally biased region" description="Polar residues" evidence="4">
    <location>
        <begin position="848"/>
        <end position="867"/>
    </location>
</feature>
<dbReference type="GO" id="GO:0007169">
    <property type="term" value="P:cell surface receptor protein tyrosine kinase signaling pathway"/>
    <property type="evidence" value="ECO:0007669"/>
    <property type="project" value="TreeGrafter"/>
</dbReference>
<sequence length="888" mass="97977">MTEWGSQPGLRHVAAARAVSEAQDCLYVAALSAITSSGTVELYGSVTALNSSGVVGTFDTLPLAIAVDKDTLTLFVSTPSSIQELLAADAVNGRLYYATGEQICYTVIYYDYYSCTSYNTSEGDKLYATCTNRSDIHVISIAADSDFMTRLAVWTFFDGELSPNGMTIGMRDNIFLAIPFSVDQPCAVIEVDRTNGSVVACFDPGPDRSYFVQTFGLAYNVDEEYFYHFFAQNPQADVMYFQMVNMEPGILGASDVDFMGLAIDSPTDLAFGPCPQPPPDPTEPDAGTDSSNTVAIAVSVSVGSALLILLALALVLCLCCLATRRRRKYFDSGLDADPESGVEMTEVKFTFREIDGKDLRLGKLLGEGAFGKVYKGEYRGAVVAVKLFEALRLDQADQKVLHELRSEAQMMERLSNHPSIVKFVGAITKGEEGSNFALVTEFCPRGSLYDLLVKKKKKLPLITLVRMARDAASGVLHLHKEHIVHRDLAARNILVGQNYEVYVADFGLARVQAAEGQVATTKQNFGPIAWMAPEGLKAREYSEATDAFSFGVLLWEMMVKKRPWAGVEPVQIITSVVGNTRLRIPKDCDPIFAQIMKMCWRQNPAQRPSFEKLVDMLSSYYKKLHKLHDISADAYEISDQESAGESEDEMPEGVSYEEWQLSRIKEEVKSFMKQLINERNDDYRLIAKANKAAFVELKDAFRTGTDSEEEVTFEDDSDEEEEEGTRIGGASSVIEKKEDYSVSRIIAGASNHILHAPSKSSRTARRAETQAASTTSLATSKRKAKAKKTKKEKGKGKEKEEPTKSIYCVLKQSAEEAPQGKKKMKEKVEKVARSKSLIGDTYAIVSQPEPTNTKNNNRATVKDNSTGYECLTTGGTNEPLPIDNYQEI</sequence>
<keyword evidence="3" id="KW-0547">Nucleotide-binding</keyword>
<dbReference type="KEGG" id="acan:ACA1_158860"/>
<accession>L8HA88</accession>
<dbReference type="GO" id="GO:0043235">
    <property type="term" value="C:receptor complex"/>
    <property type="evidence" value="ECO:0007669"/>
    <property type="project" value="TreeGrafter"/>
</dbReference>
<dbReference type="InterPro" id="IPR050122">
    <property type="entry name" value="RTK"/>
</dbReference>
<evidence type="ECO:0000256" key="4">
    <source>
        <dbReference type="SAM" id="MobiDB-lite"/>
    </source>
</evidence>
<dbReference type="PROSITE" id="PS00107">
    <property type="entry name" value="PROTEIN_KINASE_ATP"/>
    <property type="match status" value="1"/>
</dbReference>
<dbReference type="GO" id="GO:0005524">
    <property type="term" value="F:ATP binding"/>
    <property type="evidence" value="ECO:0007669"/>
    <property type="project" value="UniProtKB-UniRule"/>
</dbReference>
<dbReference type="SUPFAM" id="SSF56112">
    <property type="entry name" value="Protein kinase-like (PK-like)"/>
    <property type="match status" value="1"/>
</dbReference>
<keyword evidence="6" id="KW-0418">Kinase</keyword>
<dbReference type="PRINTS" id="PR00109">
    <property type="entry name" value="TYRKINASE"/>
</dbReference>
<gene>
    <name evidence="6" type="ORF">ACA1_158860</name>
</gene>
<feature type="region of interest" description="Disordered" evidence="4">
    <location>
        <begin position="705"/>
        <end position="732"/>
    </location>
</feature>
<dbReference type="SMART" id="SM00219">
    <property type="entry name" value="TyrKc"/>
    <property type="match status" value="1"/>
</dbReference>
<dbReference type="InterPro" id="IPR011009">
    <property type="entry name" value="Kinase-like_dom_sf"/>
</dbReference>
<dbReference type="Gene3D" id="1.10.510.10">
    <property type="entry name" value="Transferase(Phosphotransferase) domain 1"/>
    <property type="match status" value="1"/>
</dbReference>
<dbReference type="InterPro" id="IPR001245">
    <property type="entry name" value="Ser-Thr/Tyr_kinase_cat_dom"/>
</dbReference>
<feature type="compositionally biased region" description="Basic residues" evidence="4">
    <location>
        <begin position="780"/>
        <end position="794"/>
    </location>
</feature>
<dbReference type="InterPro" id="IPR008266">
    <property type="entry name" value="Tyr_kinase_AS"/>
</dbReference>
<dbReference type="PROSITE" id="PS00109">
    <property type="entry name" value="PROTEIN_KINASE_TYR"/>
    <property type="match status" value="1"/>
</dbReference>
<dbReference type="VEuPathDB" id="AmoebaDB:ACA1_158860"/>
<dbReference type="InterPro" id="IPR020635">
    <property type="entry name" value="Tyr_kinase_cat_dom"/>
</dbReference>
<dbReference type="PANTHER" id="PTHR24416:SF611">
    <property type="entry name" value="TYROSINE-PROTEIN KINASE TRANSMEMBRANE RECEPTOR ROR"/>
    <property type="match status" value="1"/>
</dbReference>
<feature type="domain" description="Protein kinase" evidence="5">
    <location>
        <begin position="359"/>
        <end position="621"/>
    </location>
</feature>
<dbReference type="Proteomes" id="UP000011083">
    <property type="component" value="Unassembled WGS sequence"/>
</dbReference>
<dbReference type="InterPro" id="IPR017441">
    <property type="entry name" value="Protein_kinase_ATP_BS"/>
</dbReference>
<keyword evidence="3" id="KW-0067">ATP-binding</keyword>
<evidence type="ECO:0000256" key="1">
    <source>
        <dbReference type="ARBA" id="ARBA00004167"/>
    </source>
</evidence>
<keyword evidence="6" id="KW-0808">Transferase</keyword>
<feature type="region of interest" description="Disordered" evidence="4">
    <location>
        <begin position="756"/>
        <end position="803"/>
    </location>
</feature>
<protein>
    <submittedName>
        <fullName evidence="6">Protein kinase domain containing protein</fullName>
    </submittedName>
</protein>
<comment type="subcellular location">
    <subcellularLocation>
        <location evidence="1">Membrane</location>
        <topology evidence="1">Single-pass membrane protein</topology>
    </subcellularLocation>
</comment>
<dbReference type="GO" id="GO:0004714">
    <property type="term" value="F:transmembrane receptor protein tyrosine kinase activity"/>
    <property type="evidence" value="ECO:0007669"/>
    <property type="project" value="UniProtKB-EC"/>
</dbReference>